<dbReference type="RefSeq" id="WP_203676211.1">
    <property type="nucleotide sequence ID" value="NZ_BOMW01000002.1"/>
</dbReference>
<feature type="transmembrane region" description="Helical" evidence="1">
    <location>
        <begin position="261"/>
        <end position="278"/>
    </location>
</feature>
<gene>
    <name evidence="2" type="ORF">Asi03nite_01750</name>
</gene>
<organism evidence="2 3">
    <name type="scientific">Actinoplanes siamensis</name>
    <dbReference type="NCBI Taxonomy" id="1223317"/>
    <lineage>
        <taxon>Bacteria</taxon>
        <taxon>Bacillati</taxon>
        <taxon>Actinomycetota</taxon>
        <taxon>Actinomycetes</taxon>
        <taxon>Micromonosporales</taxon>
        <taxon>Micromonosporaceae</taxon>
        <taxon>Actinoplanes</taxon>
    </lineage>
</organism>
<evidence type="ECO:0000256" key="1">
    <source>
        <dbReference type="SAM" id="Phobius"/>
    </source>
</evidence>
<feature type="transmembrane region" description="Helical" evidence="1">
    <location>
        <begin position="290"/>
        <end position="307"/>
    </location>
</feature>
<evidence type="ECO:0000313" key="3">
    <source>
        <dbReference type="Proteomes" id="UP000629619"/>
    </source>
</evidence>
<sequence length="454" mass="48448">MVSSVVTAEADELTRLRAEVASLRAELDRRPPPRAGRQLFRRTTAALLAAVTAVALVTSVVGLWAARTTLNTDRYVATVAPLPRDPQVSAAVAEYATTALFQVADVEQRLREVLPPRAAFVAGPLAGQIRGQVRQLVTDVLRSDRFQPVWVEMNRRVHQQALSILEGDSEVVRVGDDRIHVDLLPLINQVLREANAELPDLFGKQITLPDLSSGAIPADLRERVQEQLGVPLPANFAQFTVYDAGRLRAAQEALVTAKRDLALFVVATIVLLIGAYAVSPGRRRTTVQLGLWLVVAAVLVVAVLRAVRHEILARVPAGTYRDGVDAAMTSIVSVLRDRGGQIVVIGAAVALVAYLAGPGRLPVWVRSRSALAGRATARGVRAGAAVLAAHGPGWIAAHLDPLRIAGVVVAAILALILSSWTSLLAVLLTLAGYEVLVTLIGRRHGAEPGTPVHP</sequence>
<keyword evidence="3" id="KW-1185">Reference proteome</keyword>
<evidence type="ECO:0000313" key="2">
    <source>
        <dbReference type="EMBL" id="GIF02637.1"/>
    </source>
</evidence>
<keyword evidence="1" id="KW-0812">Transmembrane</keyword>
<dbReference type="AlphaFoldDB" id="A0A919MWM2"/>
<keyword evidence="1" id="KW-1133">Transmembrane helix</keyword>
<name>A0A919MWM2_9ACTN</name>
<dbReference type="EMBL" id="BOMW01000002">
    <property type="protein sequence ID" value="GIF02637.1"/>
    <property type="molecule type" value="Genomic_DNA"/>
</dbReference>
<dbReference type="Proteomes" id="UP000629619">
    <property type="component" value="Unassembled WGS sequence"/>
</dbReference>
<feature type="transmembrane region" description="Helical" evidence="1">
    <location>
        <begin position="44"/>
        <end position="66"/>
    </location>
</feature>
<reference evidence="2" key="1">
    <citation type="submission" date="2021-01" db="EMBL/GenBank/DDBJ databases">
        <title>Whole genome shotgun sequence of Actinoplanes siamensis NBRC 109076.</title>
        <authorList>
            <person name="Komaki H."/>
            <person name="Tamura T."/>
        </authorList>
    </citation>
    <scope>NUCLEOTIDE SEQUENCE</scope>
    <source>
        <strain evidence="2">NBRC 109076</strain>
    </source>
</reference>
<proteinExistence type="predicted"/>
<keyword evidence="1" id="KW-0472">Membrane</keyword>
<feature type="transmembrane region" description="Helical" evidence="1">
    <location>
        <begin position="403"/>
        <end position="433"/>
    </location>
</feature>
<evidence type="ECO:0008006" key="4">
    <source>
        <dbReference type="Google" id="ProtNLM"/>
    </source>
</evidence>
<accession>A0A919MWM2</accession>
<feature type="transmembrane region" description="Helical" evidence="1">
    <location>
        <begin position="339"/>
        <end position="357"/>
    </location>
</feature>
<comment type="caution">
    <text evidence="2">The sequence shown here is derived from an EMBL/GenBank/DDBJ whole genome shotgun (WGS) entry which is preliminary data.</text>
</comment>
<protein>
    <recommendedName>
        <fullName evidence="4">Integral membrane protein</fullName>
    </recommendedName>
</protein>